<proteinExistence type="predicted"/>
<gene>
    <name evidence="1" type="ORF">AEK19_MT1186</name>
</gene>
<organism evidence="1">
    <name type="scientific">Utricularia reniformis</name>
    <dbReference type="NCBI Taxonomy" id="192314"/>
    <lineage>
        <taxon>Eukaryota</taxon>
        <taxon>Viridiplantae</taxon>
        <taxon>Streptophyta</taxon>
        <taxon>Embryophyta</taxon>
        <taxon>Tracheophyta</taxon>
        <taxon>Spermatophyta</taxon>
        <taxon>Magnoliopsida</taxon>
        <taxon>eudicotyledons</taxon>
        <taxon>Gunneridae</taxon>
        <taxon>Pentapetalae</taxon>
        <taxon>asterids</taxon>
        <taxon>lamiids</taxon>
        <taxon>Lamiales</taxon>
        <taxon>Lentibulariaceae</taxon>
        <taxon>Utricularia</taxon>
    </lineage>
</organism>
<geneLocation type="mitochondrion" evidence="1"/>
<accession>A0A1Y0B214</accession>
<reference evidence="1" key="1">
    <citation type="submission" date="2017-03" db="EMBL/GenBank/DDBJ databases">
        <title>The mitochondrial genome of the carnivorous plant Utricularia reniformis (Lentibulariaceae): structure, comparative analysis and evolutionary landmarks.</title>
        <authorList>
            <person name="Silva S.R."/>
            <person name="Alvarenga D.O."/>
            <person name="Michael T.P."/>
            <person name="Miranda V.F.O."/>
            <person name="Varani A.M."/>
        </authorList>
    </citation>
    <scope>NUCLEOTIDE SEQUENCE</scope>
</reference>
<dbReference type="AlphaFoldDB" id="A0A1Y0B214"/>
<protein>
    <submittedName>
        <fullName evidence="1">Uncharacterized protein</fullName>
    </submittedName>
</protein>
<keyword evidence="1" id="KW-0496">Mitochondrion</keyword>
<evidence type="ECO:0000313" key="1">
    <source>
        <dbReference type="EMBL" id="ART31399.1"/>
    </source>
</evidence>
<sequence length="44" mass="5575">MVFLFSFWLSFRINKMRMDGEVHKSRRNLLRHENWKAYPLRTFD</sequence>
<dbReference type="EMBL" id="KY774314">
    <property type="protein sequence ID" value="ART31399.1"/>
    <property type="molecule type" value="Genomic_DNA"/>
</dbReference>
<name>A0A1Y0B214_9LAMI</name>